<accession>A0ABM1VXI7</accession>
<dbReference type="GeneID" id="118477130"/>
<reference evidence="4" key="1">
    <citation type="submission" date="2025-08" db="UniProtKB">
        <authorList>
            <consortium name="RefSeq"/>
        </authorList>
    </citation>
    <scope>IDENTIFICATION</scope>
</reference>
<gene>
    <name evidence="4" type="primary">LOC118477130</name>
</gene>
<evidence type="ECO:0000313" key="4">
    <source>
        <dbReference type="RefSeq" id="XP_035827130.1"/>
    </source>
</evidence>
<feature type="signal peptide" evidence="1">
    <location>
        <begin position="1"/>
        <end position="21"/>
    </location>
</feature>
<dbReference type="SUPFAM" id="SSF63712">
    <property type="entry name" value="Nicotinic receptor ligand binding domain-like"/>
    <property type="match status" value="1"/>
</dbReference>
<dbReference type="Pfam" id="PF02931">
    <property type="entry name" value="Neur_chan_LBD"/>
    <property type="match status" value="1"/>
</dbReference>
<dbReference type="Gene3D" id="2.70.170.10">
    <property type="entry name" value="Neurotransmitter-gated ion-channel ligand-binding domain"/>
    <property type="match status" value="1"/>
</dbReference>
<dbReference type="RefSeq" id="XP_035827130.1">
    <property type="nucleotide sequence ID" value="XM_035971237.1"/>
</dbReference>
<dbReference type="InterPro" id="IPR036734">
    <property type="entry name" value="Neur_chan_lig-bd_sf"/>
</dbReference>
<organism evidence="3 4">
    <name type="scientific">Aplysia californica</name>
    <name type="common">California sea hare</name>
    <dbReference type="NCBI Taxonomy" id="6500"/>
    <lineage>
        <taxon>Eukaryota</taxon>
        <taxon>Metazoa</taxon>
        <taxon>Spiralia</taxon>
        <taxon>Lophotrochozoa</taxon>
        <taxon>Mollusca</taxon>
        <taxon>Gastropoda</taxon>
        <taxon>Heterobranchia</taxon>
        <taxon>Euthyneura</taxon>
        <taxon>Tectipleura</taxon>
        <taxon>Aplysiida</taxon>
        <taxon>Aplysioidea</taxon>
        <taxon>Aplysiidae</taxon>
        <taxon>Aplysia</taxon>
    </lineage>
</organism>
<evidence type="ECO:0000256" key="1">
    <source>
        <dbReference type="SAM" id="SignalP"/>
    </source>
</evidence>
<keyword evidence="3" id="KW-1185">Reference proteome</keyword>
<proteinExistence type="predicted"/>
<sequence>MTLSLLLGILAAMFIVTSGQATEADFLRLYSDLLDGYRDKRHMRPIVNQSADIEVTMTFKLVSVMKIDEVKQDIFVQAEVLLQWHDKNLVWTPSDYGGLSTMYVGPDTA</sequence>
<feature type="domain" description="Neurotransmitter-gated ion-channel ligand-binding" evidence="2">
    <location>
        <begin position="28"/>
        <end position="106"/>
    </location>
</feature>
<evidence type="ECO:0000313" key="3">
    <source>
        <dbReference type="Proteomes" id="UP000694888"/>
    </source>
</evidence>
<name>A0ABM1VXI7_APLCA</name>
<dbReference type="Proteomes" id="UP000694888">
    <property type="component" value="Unplaced"/>
</dbReference>
<protein>
    <submittedName>
        <fullName evidence="4">Acetylcholine receptor subunit alpha-like</fullName>
    </submittedName>
</protein>
<keyword evidence="1" id="KW-0732">Signal</keyword>
<evidence type="ECO:0000259" key="2">
    <source>
        <dbReference type="Pfam" id="PF02931"/>
    </source>
</evidence>
<dbReference type="InterPro" id="IPR006202">
    <property type="entry name" value="Neur_chan_lig-bd"/>
</dbReference>
<feature type="chain" id="PRO_5045270983" evidence="1">
    <location>
        <begin position="22"/>
        <end position="109"/>
    </location>
</feature>